<evidence type="ECO:0000313" key="3">
    <source>
        <dbReference type="Proteomes" id="UP000039865"/>
    </source>
</evidence>
<dbReference type="AlphaFoldDB" id="A0A077ZWE0"/>
<feature type="compositionally biased region" description="Basic and acidic residues" evidence="1">
    <location>
        <begin position="460"/>
        <end position="483"/>
    </location>
</feature>
<feature type="compositionally biased region" description="Basic and acidic residues" evidence="1">
    <location>
        <begin position="17"/>
        <end position="26"/>
    </location>
</feature>
<evidence type="ECO:0000313" key="2">
    <source>
        <dbReference type="EMBL" id="CDW74184.1"/>
    </source>
</evidence>
<sequence>MNQTQKSRVYPYHARKLKESFSDRQSQDSQSQSQNQNSSSPNATKSQFIKHRNKSELDQIQDKFFNFGGQTQSVRLPFLNKSHIQNPLEVSNIILGLTQTYLKSPIKKREEEDRSEKTASKMSKELSPQQILQNIHDQLGGMRPIDIKKVRKLSPYKQQKFYYDKELMFNRESQKRKRNYTEQYYKTRTIANSESYLNKCVAQVNGVKLFKEQDEIEYDRQQSQIKNKKQEFAIINMSKILDVENETDYEEMMIQNTTQDIDGSTSAQNTTVDILDHAQQQLQQLQLYNPINIHKYHEDELKIESGIDKRFRFVLEQQARQPNLKDVEISNSEILKKIRQRYFQNYQIVPINTTTQQQIQNDLLKTSIDNSFLSIKPTKNRNNNKKQTSSLTLNTTSKELVQSRLYLPTKYSVTPKIRTASNEEYTKLLSNSNFILPQIFNQVLFKKVCEDLEKQKQVLKEQQDKKQQQHDGSEIQDNQKKDTQTSPFITQQKPEQTYKSAMKQPSENRSSNNGSNLRMSRTNDNRKTVSISPFYESTILPAPMTKFSPQKVEQSPRYLKVRPSINLEKDQEYINDTIKKGQKVCFSGKRGPVQYSEMALYLSEQTNNKKTKSIKQRMDEETTQILQEIFR</sequence>
<organism evidence="2 3">
    <name type="scientific">Stylonychia lemnae</name>
    <name type="common">Ciliate</name>
    <dbReference type="NCBI Taxonomy" id="5949"/>
    <lineage>
        <taxon>Eukaryota</taxon>
        <taxon>Sar</taxon>
        <taxon>Alveolata</taxon>
        <taxon>Ciliophora</taxon>
        <taxon>Intramacronucleata</taxon>
        <taxon>Spirotrichea</taxon>
        <taxon>Stichotrichia</taxon>
        <taxon>Sporadotrichida</taxon>
        <taxon>Oxytrichidae</taxon>
        <taxon>Stylonychinae</taxon>
        <taxon>Stylonychia</taxon>
    </lineage>
</organism>
<protein>
    <submittedName>
        <fullName evidence="2">Uncharacterized protein</fullName>
    </submittedName>
</protein>
<feature type="compositionally biased region" description="Basic and acidic residues" evidence="1">
    <location>
        <begin position="107"/>
        <end position="124"/>
    </location>
</feature>
<feature type="region of interest" description="Disordered" evidence="1">
    <location>
        <begin position="106"/>
        <end position="127"/>
    </location>
</feature>
<dbReference type="EMBL" id="CCKQ01003076">
    <property type="protein sequence ID" value="CDW74184.1"/>
    <property type="molecule type" value="Genomic_DNA"/>
</dbReference>
<reference evidence="2 3" key="1">
    <citation type="submission" date="2014-06" db="EMBL/GenBank/DDBJ databases">
        <authorList>
            <person name="Swart Estienne"/>
        </authorList>
    </citation>
    <scope>NUCLEOTIDE SEQUENCE [LARGE SCALE GENOMIC DNA]</scope>
    <source>
        <strain evidence="2 3">130c</strain>
    </source>
</reference>
<evidence type="ECO:0000256" key="1">
    <source>
        <dbReference type="SAM" id="MobiDB-lite"/>
    </source>
</evidence>
<gene>
    <name evidence="2" type="primary">Contig5406.g5785</name>
    <name evidence="2" type="ORF">STYLEM_3178</name>
</gene>
<accession>A0A077ZWE0</accession>
<name>A0A077ZWE0_STYLE</name>
<proteinExistence type="predicted"/>
<dbReference type="InParanoid" id="A0A077ZWE0"/>
<feature type="region of interest" description="Disordered" evidence="1">
    <location>
        <begin position="1"/>
        <end position="53"/>
    </location>
</feature>
<dbReference type="Proteomes" id="UP000039865">
    <property type="component" value="Unassembled WGS sequence"/>
</dbReference>
<feature type="compositionally biased region" description="Low complexity" evidence="1">
    <location>
        <begin position="27"/>
        <end position="40"/>
    </location>
</feature>
<feature type="region of interest" description="Disordered" evidence="1">
    <location>
        <begin position="460"/>
        <end position="529"/>
    </location>
</feature>
<keyword evidence="3" id="KW-1185">Reference proteome</keyword>
<feature type="compositionally biased region" description="Polar residues" evidence="1">
    <location>
        <begin position="484"/>
        <end position="520"/>
    </location>
</feature>